<sequence length="61" mass="7171">MNNCNSDILTKKGKDYNRREFTTKRNSQTKIMKRKLVIQDNKTAVVALVIHKQKVLLLNRN</sequence>
<dbReference type="AlphaFoldDB" id="A0A0F9J5N9"/>
<feature type="non-terminal residue" evidence="1">
    <location>
        <position position="61"/>
    </location>
</feature>
<protein>
    <submittedName>
        <fullName evidence="1">Uncharacterized protein</fullName>
    </submittedName>
</protein>
<comment type="caution">
    <text evidence="1">The sequence shown here is derived from an EMBL/GenBank/DDBJ whole genome shotgun (WGS) entry which is preliminary data.</text>
</comment>
<reference evidence="1" key="1">
    <citation type="journal article" date="2015" name="Nature">
        <title>Complex archaea that bridge the gap between prokaryotes and eukaryotes.</title>
        <authorList>
            <person name="Spang A."/>
            <person name="Saw J.H."/>
            <person name="Jorgensen S.L."/>
            <person name="Zaremba-Niedzwiedzka K."/>
            <person name="Martijn J."/>
            <person name="Lind A.E."/>
            <person name="van Eijk R."/>
            <person name="Schleper C."/>
            <person name="Guy L."/>
            <person name="Ettema T.J."/>
        </authorList>
    </citation>
    <scope>NUCLEOTIDE SEQUENCE</scope>
</reference>
<evidence type="ECO:0000313" key="1">
    <source>
        <dbReference type="EMBL" id="KKM01221.1"/>
    </source>
</evidence>
<name>A0A0F9J5N9_9ZZZZ</name>
<dbReference type="EMBL" id="LAZR01017247">
    <property type="protein sequence ID" value="KKM01221.1"/>
    <property type="molecule type" value="Genomic_DNA"/>
</dbReference>
<organism evidence="1">
    <name type="scientific">marine sediment metagenome</name>
    <dbReference type="NCBI Taxonomy" id="412755"/>
    <lineage>
        <taxon>unclassified sequences</taxon>
        <taxon>metagenomes</taxon>
        <taxon>ecological metagenomes</taxon>
    </lineage>
</organism>
<gene>
    <name evidence="1" type="ORF">LCGC14_1796590</name>
</gene>
<proteinExistence type="predicted"/>
<accession>A0A0F9J5N9</accession>